<feature type="non-terminal residue" evidence="5">
    <location>
        <position position="373"/>
    </location>
</feature>
<evidence type="ECO:0000259" key="4">
    <source>
        <dbReference type="PROSITE" id="PS51635"/>
    </source>
</evidence>
<evidence type="ECO:0000256" key="3">
    <source>
        <dbReference type="SAM" id="Phobius"/>
    </source>
</evidence>
<feature type="domain" description="PNPLA" evidence="4">
    <location>
        <begin position="23"/>
        <end position="282"/>
    </location>
</feature>
<sequence length="373" mass="42150">MGITIVQKSDLSRPKPNPKTALVLSGGGISGGAFKLGGLQALSNFMLNRNIREFDIYVGVSAGALLATFLANGISTEELAKSFEGKRGQIDPVQLSKIYSLNYIDFLKNPIQTAGDTLGWLPKLGLNFIMFNNIFRNEFRQMLFKVIKNPSYENAQELFRYCLQKSRSNIRKPSLPWGFIPNGIFSTDKFERAIRRNLEKNDLHNNFKALYKKTGRELYIFAMNLDNAEREVFGHDENNGVPISKAMQASIAIPVFYKPVKIDGVDYVDGAVIKTTSMDLAVAKGATLIICYNPFRPFNHETFCEKCEIDENRMQIAEDGMYAVFNQAMRTLLHTRLMHGIDTYIKNPDFKGDIILIEPTEYDADFFDMNPLA</sequence>
<feature type="active site" description="Proton acceptor" evidence="2">
    <location>
        <position position="269"/>
    </location>
</feature>
<dbReference type="InterPro" id="IPR002641">
    <property type="entry name" value="PNPLA_dom"/>
</dbReference>
<evidence type="ECO:0000313" key="6">
    <source>
        <dbReference type="Proteomes" id="UP000650524"/>
    </source>
</evidence>
<keyword evidence="3" id="KW-0812">Transmembrane</keyword>
<feature type="short sequence motif" description="GXSXG" evidence="2">
    <location>
        <begin position="59"/>
        <end position="63"/>
    </location>
</feature>
<dbReference type="AlphaFoldDB" id="A0A8J6TA35"/>
<keyword evidence="3" id="KW-0472">Membrane</keyword>
<feature type="transmembrane region" description="Helical" evidence="3">
    <location>
        <begin position="20"/>
        <end position="42"/>
    </location>
</feature>
<keyword evidence="2" id="KW-0442">Lipid degradation</keyword>
<dbReference type="PANTHER" id="PTHR46394:SF1">
    <property type="entry name" value="PNPLA DOMAIN-CONTAINING PROTEIN"/>
    <property type="match status" value="1"/>
</dbReference>
<feature type="active site" description="Nucleophile" evidence="2">
    <location>
        <position position="61"/>
    </location>
</feature>
<evidence type="ECO:0000256" key="2">
    <source>
        <dbReference type="PROSITE-ProRule" id="PRU01161"/>
    </source>
</evidence>
<dbReference type="PANTHER" id="PTHR46394">
    <property type="entry name" value="ANNEXIN"/>
    <property type="match status" value="1"/>
</dbReference>
<dbReference type="GO" id="GO:0016787">
    <property type="term" value="F:hydrolase activity"/>
    <property type="evidence" value="ECO:0007669"/>
    <property type="project" value="UniProtKB-UniRule"/>
</dbReference>
<dbReference type="Proteomes" id="UP000650524">
    <property type="component" value="Unassembled WGS sequence"/>
</dbReference>
<accession>A0A8J6TA35</accession>
<keyword evidence="3" id="KW-1133">Transmembrane helix</keyword>
<name>A0A8J6TA35_9DELT</name>
<evidence type="ECO:0000256" key="1">
    <source>
        <dbReference type="ARBA" id="ARBA00023098"/>
    </source>
</evidence>
<keyword evidence="2" id="KW-0378">Hydrolase</keyword>
<feature type="short sequence motif" description="DGA/G" evidence="2">
    <location>
        <begin position="269"/>
        <end position="271"/>
    </location>
</feature>
<dbReference type="Pfam" id="PF01734">
    <property type="entry name" value="Patatin"/>
    <property type="match status" value="1"/>
</dbReference>
<protein>
    <submittedName>
        <fullName evidence="5">Patatin-like phospholipase family protein</fullName>
    </submittedName>
</protein>
<reference evidence="5 6" key="1">
    <citation type="submission" date="2020-08" db="EMBL/GenBank/DDBJ databases">
        <title>Bridging the membrane lipid divide: bacteria of the FCB group superphylum have the potential to synthesize archaeal ether lipids.</title>
        <authorList>
            <person name="Villanueva L."/>
            <person name="Von Meijenfeldt F.A.B."/>
            <person name="Westbye A.B."/>
            <person name="Yadav S."/>
            <person name="Hopmans E.C."/>
            <person name="Dutilh B.E."/>
            <person name="Sinninghe Damste J.S."/>
        </authorList>
    </citation>
    <scope>NUCLEOTIDE SEQUENCE [LARGE SCALE GENOMIC DNA]</scope>
    <source>
        <strain evidence="5">NIOZ-UU27</strain>
    </source>
</reference>
<dbReference type="GO" id="GO:0016042">
    <property type="term" value="P:lipid catabolic process"/>
    <property type="evidence" value="ECO:0007669"/>
    <property type="project" value="UniProtKB-UniRule"/>
</dbReference>
<comment type="caution">
    <text evidence="2">Lacks conserved residue(s) required for the propagation of feature annotation.</text>
</comment>
<dbReference type="PROSITE" id="PS51635">
    <property type="entry name" value="PNPLA"/>
    <property type="match status" value="1"/>
</dbReference>
<dbReference type="Gene3D" id="3.40.1090.10">
    <property type="entry name" value="Cytosolic phospholipase A2 catalytic domain"/>
    <property type="match status" value="1"/>
</dbReference>
<evidence type="ECO:0000313" key="5">
    <source>
        <dbReference type="EMBL" id="MBC8178701.1"/>
    </source>
</evidence>
<dbReference type="EMBL" id="JACNJD010000304">
    <property type="protein sequence ID" value="MBC8178701.1"/>
    <property type="molecule type" value="Genomic_DNA"/>
</dbReference>
<gene>
    <name evidence="5" type="ORF">H8E19_14955</name>
</gene>
<comment type="caution">
    <text evidence="5">The sequence shown here is derived from an EMBL/GenBank/DDBJ whole genome shotgun (WGS) entry which is preliminary data.</text>
</comment>
<proteinExistence type="predicted"/>
<dbReference type="InterPro" id="IPR052580">
    <property type="entry name" value="Lipid_Hydrolase"/>
</dbReference>
<dbReference type="SUPFAM" id="SSF52151">
    <property type="entry name" value="FabD/lysophospholipase-like"/>
    <property type="match status" value="1"/>
</dbReference>
<keyword evidence="1 2" id="KW-0443">Lipid metabolism</keyword>
<dbReference type="InterPro" id="IPR016035">
    <property type="entry name" value="Acyl_Trfase/lysoPLipase"/>
</dbReference>
<organism evidence="5 6">
    <name type="scientific">Candidatus Desulfacyla euxinica</name>
    <dbReference type="NCBI Taxonomy" id="2841693"/>
    <lineage>
        <taxon>Bacteria</taxon>
        <taxon>Deltaproteobacteria</taxon>
        <taxon>Candidatus Desulfacyla</taxon>
    </lineage>
</organism>